<evidence type="ECO:0000313" key="1">
    <source>
        <dbReference type="EMBL" id="AMJ80742.1"/>
    </source>
</evidence>
<evidence type="ECO:0000313" key="2">
    <source>
        <dbReference type="Proteomes" id="UP000061468"/>
    </source>
</evidence>
<keyword evidence="1" id="KW-0614">Plasmid</keyword>
<accession>A0AAC8XP24</accession>
<gene>
    <name evidence="1" type="ORF">AV942_20375</name>
</gene>
<geneLocation type="plasmid" evidence="1 2">
    <name>pAMEDUM8_300</name>
</geneLocation>
<organism evidence="1 2">
    <name type="scientific">Alteromonas mediterranea</name>
    <dbReference type="NCBI Taxonomy" id="314275"/>
    <lineage>
        <taxon>Bacteria</taxon>
        <taxon>Pseudomonadati</taxon>
        <taxon>Pseudomonadota</taxon>
        <taxon>Gammaproteobacteria</taxon>
        <taxon>Alteromonadales</taxon>
        <taxon>Alteromonadaceae</taxon>
        <taxon>Alteromonas/Salinimonas group</taxon>
        <taxon>Alteromonas</taxon>
    </lineage>
</organism>
<dbReference type="AlphaFoldDB" id="A0AAC8XP24"/>
<protein>
    <submittedName>
        <fullName evidence="1">Uncharacterized protein</fullName>
    </submittedName>
</protein>
<dbReference type="RefSeq" id="WP_015068559.1">
    <property type="nucleotide sequence ID" value="NZ_CAKMLI010000020.1"/>
</dbReference>
<dbReference type="Proteomes" id="UP000061468">
    <property type="component" value="Plasmid pAMEDUM8_300"/>
</dbReference>
<name>A0AAC8XP24_9ALTE</name>
<proteinExistence type="predicted"/>
<sequence length="175" mass="19728">MTVSGSLILPKLEELCATPPFLKTLYQTTQSNQDIDPIWEGVAVVFNEGAEHYLNAEKSNSSWVRLQSEYMKAGGLDGRVGVITQYNDLEQVSFMNSLYSLDYAPWVRVSSFIDCHSSDKSYPICHSSSISLDARYVTTIPTSLFIQAKETVVERDIAFTSMIEKFLRDPICESY</sequence>
<dbReference type="EMBL" id="CP013929">
    <property type="protein sequence ID" value="AMJ80742.1"/>
    <property type="molecule type" value="Genomic_DNA"/>
</dbReference>
<reference evidence="1 2" key="1">
    <citation type="submission" date="2015-12" db="EMBL/GenBank/DDBJ databases">
        <title>Intraspecies pangenome expansion in the marine bacterium Alteromonas.</title>
        <authorList>
            <person name="Lopez-Perez M."/>
            <person name="Rodriguez-Valera F."/>
        </authorList>
    </citation>
    <scope>NUCLEOTIDE SEQUENCE [LARGE SCALE GENOMIC DNA]</scope>
    <source>
        <strain evidence="1 2">UM8</strain>
        <plasmid evidence="1 2">pAMEDUM8_300</plasmid>
    </source>
</reference>